<dbReference type="CDD" id="cd00947">
    <property type="entry name" value="TBP_aldolase_IIB"/>
    <property type="match status" value="1"/>
</dbReference>
<evidence type="ECO:0000256" key="3">
    <source>
        <dbReference type="ARBA" id="ARBA00022833"/>
    </source>
</evidence>
<gene>
    <name evidence="5" type="primary">fba</name>
    <name evidence="5" type="ORF">KQI86_17255</name>
</gene>
<dbReference type="InterPro" id="IPR000771">
    <property type="entry name" value="FBA_II"/>
</dbReference>
<keyword evidence="4 5" id="KW-0456">Lyase</keyword>
<protein>
    <submittedName>
        <fullName evidence="5">Class II fructose-1,6-bisphosphate aldolase</fullName>
        <ecNumber evidence="5">4.1.2.13</ecNumber>
    </submittedName>
</protein>
<dbReference type="EC" id="4.1.2.13" evidence="5"/>
<dbReference type="Proteomes" id="UP000726170">
    <property type="component" value="Unassembled WGS sequence"/>
</dbReference>
<proteinExistence type="predicted"/>
<dbReference type="RefSeq" id="WP_216440660.1">
    <property type="nucleotide sequence ID" value="NZ_JAHLQF010000004.1"/>
</dbReference>
<dbReference type="PANTHER" id="PTHR30304:SF0">
    <property type="entry name" value="D-TAGATOSE-1,6-BISPHOSPHATE ALDOLASE SUBUNIT GATY-RELATED"/>
    <property type="match status" value="1"/>
</dbReference>
<dbReference type="NCBIfam" id="TIGR00167">
    <property type="entry name" value="cbbA"/>
    <property type="match status" value="1"/>
</dbReference>
<dbReference type="Pfam" id="PF01116">
    <property type="entry name" value="F_bP_aldolase"/>
    <property type="match status" value="2"/>
</dbReference>
<dbReference type="InterPro" id="IPR011289">
    <property type="entry name" value="Fruc_bis_ald_class-2"/>
</dbReference>
<dbReference type="InterPro" id="IPR050246">
    <property type="entry name" value="Class_II_FBP_aldolase"/>
</dbReference>
<dbReference type="PIRSF" id="PIRSF001359">
    <property type="entry name" value="F_bP_aldolase_II"/>
    <property type="match status" value="1"/>
</dbReference>
<accession>A0ABS6ELS4</accession>
<reference evidence="5 6" key="1">
    <citation type="submission" date="2021-06" db="EMBL/GenBank/DDBJ databases">
        <authorList>
            <person name="Sun Q."/>
            <person name="Li D."/>
        </authorList>
    </citation>
    <scope>NUCLEOTIDE SEQUENCE [LARGE SCALE GENOMIC DNA]</scope>
    <source>
        <strain evidence="5 6">MSJ-11</strain>
    </source>
</reference>
<dbReference type="GO" id="GO:0004332">
    <property type="term" value="F:fructose-bisphosphate aldolase activity"/>
    <property type="evidence" value="ECO:0007669"/>
    <property type="project" value="UniProtKB-EC"/>
</dbReference>
<dbReference type="PANTHER" id="PTHR30304">
    <property type="entry name" value="D-TAGATOSE-1,6-BISPHOSPHATE ALDOLASE"/>
    <property type="match status" value="1"/>
</dbReference>
<sequence length="314" mass="34130">MALVTTKEMFEKAFKGNYAIGAFNINNMEIIQAVVNAAKEENSPVILQVSSSALKYAGPKYLKHMVDAAIEDTGIDIALHLDHGANIDQVKLAIDAGFTSVMFDGSHYDYEENIRLTKEVVEYAHDKGVVVEAELGKLAGIEDDVKVAGHEATYTDPDQALDFVKRTGVDSLAIAIGTSHGAYKFKGEAKLDFDRLESITEKLEADGIKNFPIVLHGASSVEQKYVAMCNEYGGDIGGAKGVPNEMLRKAASMAVCKINMDTDLRLAMTASVRKILTENPKEIDPRKYLGAAREAIQDLVKDKIKNVLGSSNTL</sequence>
<evidence type="ECO:0000313" key="5">
    <source>
        <dbReference type="EMBL" id="MBU5486072.1"/>
    </source>
</evidence>
<dbReference type="EMBL" id="JAHLQF010000004">
    <property type="protein sequence ID" value="MBU5486072.1"/>
    <property type="molecule type" value="Genomic_DNA"/>
</dbReference>
<evidence type="ECO:0000313" key="6">
    <source>
        <dbReference type="Proteomes" id="UP000726170"/>
    </source>
</evidence>
<organism evidence="5 6">
    <name type="scientific">Clostridium mobile</name>
    <dbReference type="NCBI Taxonomy" id="2841512"/>
    <lineage>
        <taxon>Bacteria</taxon>
        <taxon>Bacillati</taxon>
        <taxon>Bacillota</taxon>
        <taxon>Clostridia</taxon>
        <taxon>Eubacteriales</taxon>
        <taxon>Clostridiaceae</taxon>
        <taxon>Clostridium</taxon>
    </lineage>
</organism>
<comment type="cofactor">
    <cofactor evidence="1">
        <name>Zn(2+)</name>
        <dbReference type="ChEBI" id="CHEBI:29105"/>
    </cofactor>
</comment>
<keyword evidence="6" id="KW-1185">Reference proteome</keyword>
<evidence type="ECO:0000256" key="1">
    <source>
        <dbReference type="ARBA" id="ARBA00001947"/>
    </source>
</evidence>
<dbReference type="NCBIfam" id="TIGR01859">
    <property type="entry name" value="fruc_bis_ald"/>
    <property type="match status" value="1"/>
</dbReference>
<keyword evidence="2" id="KW-0479">Metal-binding</keyword>
<evidence type="ECO:0000256" key="4">
    <source>
        <dbReference type="ARBA" id="ARBA00023239"/>
    </source>
</evidence>
<comment type="caution">
    <text evidence="5">The sequence shown here is derived from an EMBL/GenBank/DDBJ whole genome shotgun (WGS) entry which is preliminary data.</text>
</comment>
<evidence type="ECO:0000256" key="2">
    <source>
        <dbReference type="ARBA" id="ARBA00022723"/>
    </source>
</evidence>
<keyword evidence="3" id="KW-0862">Zinc</keyword>
<name>A0ABS6ELS4_9CLOT</name>